<evidence type="ECO:0000256" key="7">
    <source>
        <dbReference type="ARBA" id="ARBA00022989"/>
    </source>
</evidence>
<evidence type="ECO:0000259" key="11">
    <source>
        <dbReference type="PROSITE" id="PS50893"/>
    </source>
</evidence>
<dbReference type="InterPro" id="IPR003439">
    <property type="entry name" value="ABC_transporter-like_ATP-bd"/>
</dbReference>
<dbReference type="EMBL" id="VAUP01000038">
    <property type="protein sequence ID" value="TLX41135.1"/>
    <property type="molecule type" value="Genomic_DNA"/>
</dbReference>
<name>A0A6C1K9Y4_XANAU</name>
<keyword evidence="5" id="KW-0547">Nucleotide-binding</keyword>
<comment type="subcellular location">
    <subcellularLocation>
        <location evidence="1">Cell membrane</location>
        <topology evidence="1">Multi-pass membrane protein</topology>
    </subcellularLocation>
</comment>
<evidence type="ECO:0000256" key="4">
    <source>
        <dbReference type="ARBA" id="ARBA00022692"/>
    </source>
</evidence>
<dbReference type="InterPro" id="IPR003593">
    <property type="entry name" value="AAA+_ATPase"/>
</dbReference>
<feature type="transmembrane region" description="Helical" evidence="10">
    <location>
        <begin position="49"/>
        <end position="72"/>
    </location>
</feature>
<dbReference type="PROSITE" id="PS50893">
    <property type="entry name" value="ABC_TRANSPORTER_2"/>
    <property type="match status" value="1"/>
</dbReference>
<evidence type="ECO:0000256" key="9">
    <source>
        <dbReference type="SAM" id="MobiDB-lite"/>
    </source>
</evidence>
<feature type="domain" description="ABC transporter" evidence="11">
    <location>
        <begin position="393"/>
        <end position="613"/>
    </location>
</feature>
<keyword evidence="8 10" id="KW-0472">Membrane</keyword>
<keyword evidence="6 13" id="KW-0067">ATP-binding</keyword>
<evidence type="ECO:0000313" key="13">
    <source>
        <dbReference type="EMBL" id="TLX41135.1"/>
    </source>
</evidence>
<accession>A0A6C1K9Y4</accession>
<dbReference type="Gene3D" id="1.20.1560.10">
    <property type="entry name" value="ABC transporter type 1, transmembrane domain"/>
    <property type="match status" value="1"/>
</dbReference>
<dbReference type="SUPFAM" id="SSF90123">
    <property type="entry name" value="ABC transporter transmembrane region"/>
    <property type="match status" value="1"/>
</dbReference>
<dbReference type="Proteomes" id="UP000305131">
    <property type="component" value="Unassembled WGS sequence"/>
</dbReference>
<dbReference type="GO" id="GO:0016887">
    <property type="term" value="F:ATP hydrolysis activity"/>
    <property type="evidence" value="ECO:0007669"/>
    <property type="project" value="InterPro"/>
</dbReference>
<organism evidence="13 14">
    <name type="scientific">Xanthobacter autotrophicus</name>
    <dbReference type="NCBI Taxonomy" id="280"/>
    <lineage>
        <taxon>Bacteria</taxon>
        <taxon>Pseudomonadati</taxon>
        <taxon>Pseudomonadota</taxon>
        <taxon>Alphaproteobacteria</taxon>
        <taxon>Hyphomicrobiales</taxon>
        <taxon>Xanthobacteraceae</taxon>
        <taxon>Xanthobacter</taxon>
    </lineage>
</organism>
<evidence type="ECO:0000256" key="10">
    <source>
        <dbReference type="SAM" id="Phobius"/>
    </source>
</evidence>
<evidence type="ECO:0000313" key="14">
    <source>
        <dbReference type="Proteomes" id="UP000305131"/>
    </source>
</evidence>
<gene>
    <name evidence="13" type="ORF">FBQ73_19590</name>
</gene>
<dbReference type="InterPro" id="IPR027417">
    <property type="entry name" value="P-loop_NTPase"/>
</dbReference>
<keyword evidence="3" id="KW-0813">Transport</keyword>
<keyword evidence="4 10" id="KW-0812">Transmembrane</keyword>
<dbReference type="SMART" id="SM00382">
    <property type="entry name" value="AAA"/>
    <property type="match status" value="1"/>
</dbReference>
<keyword evidence="7 10" id="KW-1133">Transmembrane helix</keyword>
<dbReference type="OrthoDB" id="9810134at2"/>
<feature type="region of interest" description="Disordered" evidence="9">
    <location>
        <begin position="594"/>
        <end position="613"/>
    </location>
</feature>
<dbReference type="CDD" id="cd03223">
    <property type="entry name" value="ABCD_peroxisomal_ALDP"/>
    <property type="match status" value="1"/>
</dbReference>
<evidence type="ECO:0000256" key="6">
    <source>
        <dbReference type="ARBA" id="ARBA00022840"/>
    </source>
</evidence>
<dbReference type="PROSITE" id="PS50929">
    <property type="entry name" value="ABC_TM1F"/>
    <property type="match status" value="1"/>
</dbReference>
<dbReference type="AlphaFoldDB" id="A0A6C1K9Y4"/>
<feature type="domain" description="ABC transmembrane type-1" evidence="12">
    <location>
        <begin position="56"/>
        <end position="355"/>
    </location>
</feature>
<dbReference type="SUPFAM" id="SSF52540">
    <property type="entry name" value="P-loop containing nucleoside triphosphate hydrolases"/>
    <property type="match status" value="1"/>
</dbReference>
<feature type="transmembrane region" description="Helical" evidence="10">
    <location>
        <begin position="95"/>
        <end position="115"/>
    </location>
</feature>
<dbReference type="PROSITE" id="PS00211">
    <property type="entry name" value="ABC_TRANSPORTER_1"/>
    <property type="match status" value="1"/>
</dbReference>
<dbReference type="InterPro" id="IPR011527">
    <property type="entry name" value="ABC1_TM_dom"/>
</dbReference>
<reference evidence="13 14" key="1">
    <citation type="submission" date="2019-05" db="EMBL/GenBank/DDBJ databases">
        <authorList>
            <person name="Zhou X."/>
        </authorList>
    </citation>
    <scope>NUCLEOTIDE SEQUENCE [LARGE SCALE GENOMIC DNA]</scope>
    <source>
        <strain evidence="13 14">DSM 432</strain>
    </source>
</reference>
<feature type="transmembrane region" description="Helical" evidence="10">
    <location>
        <begin position="211"/>
        <end position="231"/>
    </location>
</feature>
<protein>
    <submittedName>
        <fullName evidence="13">ABC transporter ATP-binding protein/permease</fullName>
    </submittedName>
</protein>
<evidence type="ECO:0000259" key="12">
    <source>
        <dbReference type="PROSITE" id="PS50929"/>
    </source>
</evidence>
<evidence type="ECO:0000256" key="8">
    <source>
        <dbReference type="ARBA" id="ARBA00023136"/>
    </source>
</evidence>
<dbReference type="PANTHER" id="PTHR11384">
    <property type="entry name" value="ATP-BINDING CASSETTE, SUB-FAMILY D MEMBER"/>
    <property type="match status" value="1"/>
</dbReference>
<feature type="transmembrane region" description="Helical" evidence="10">
    <location>
        <begin position="170"/>
        <end position="191"/>
    </location>
</feature>
<dbReference type="Pfam" id="PF00005">
    <property type="entry name" value="ABC_tran"/>
    <property type="match status" value="1"/>
</dbReference>
<proteinExistence type="inferred from homology"/>
<evidence type="ECO:0000256" key="2">
    <source>
        <dbReference type="ARBA" id="ARBA00005417"/>
    </source>
</evidence>
<dbReference type="Pfam" id="PF06472">
    <property type="entry name" value="ABC_membrane_2"/>
    <property type="match status" value="1"/>
</dbReference>
<dbReference type="InterPro" id="IPR017871">
    <property type="entry name" value="ABC_transporter-like_CS"/>
</dbReference>
<comment type="caution">
    <text evidence="13">The sequence shown here is derived from an EMBL/GenBank/DDBJ whole genome shotgun (WGS) entry which is preliminary data.</text>
</comment>
<dbReference type="PANTHER" id="PTHR11384:SF59">
    <property type="entry name" value="LYSOSOMAL COBALAMIN TRANSPORTER ABCD4"/>
    <property type="match status" value="1"/>
</dbReference>
<dbReference type="InterPro" id="IPR036640">
    <property type="entry name" value="ABC1_TM_sf"/>
</dbReference>
<evidence type="ECO:0000256" key="5">
    <source>
        <dbReference type="ARBA" id="ARBA00022741"/>
    </source>
</evidence>
<evidence type="ECO:0000256" key="3">
    <source>
        <dbReference type="ARBA" id="ARBA00022448"/>
    </source>
</evidence>
<dbReference type="GO" id="GO:0140359">
    <property type="term" value="F:ABC-type transporter activity"/>
    <property type="evidence" value="ECO:0007669"/>
    <property type="project" value="InterPro"/>
</dbReference>
<dbReference type="GO" id="GO:0005524">
    <property type="term" value="F:ATP binding"/>
    <property type="evidence" value="ECO:0007669"/>
    <property type="project" value="UniProtKB-KW"/>
</dbReference>
<dbReference type="Gene3D" id="3.40.50.300">
    <property type="entry name" value="P-loop containing nucleotide triphosphate hydrolases"/>
    <property type="match status" value="1"/>
</dbReference>
<dbReference type="GO" id="GO:0005886">
    <property type="term" value="C:plasma membrane"/>
    <property type="evidence" value="ECO:0007669"/>
    <property type="project" value="UniProtKB-SubCell"/>
</dbReference>
<sequence length="613" mass="67893">MRRPWCGHAPAGKAARPWYRERSFVRALFTLIGDIRRLAMPYFRSEERWTAIGLLAAVIALELAWVFATVLLNEWNVAFYNAIQDKDFPAFQKQILVFCGLAAGAIGVAVYQVYLKQGLEIRWRRWLTKRYLDAWLSDDVHYRLRLSGDAADNPDQRIAEDVQIFVNRTISVGVGLLGTVVSLFSFSVILWNLSGPLGLKLFGHEINIPGYLFFAALIYAAAGTVIAHFIGRPLVKLNFDQQRYEADFRVDLVRVRENGEQIALLNGSPAEDRKLDGRFSRIFGNFVDLMKAQKRLTWFTAGYNQISTIFPYVVVAPAYFAGQIQLGQLMQTASAFGSVQGSFSFFISSYVTLAEWASVVHRLTGFETAIAKARVGADVPAFGMPREAGSQGLTLRDLDVRLPGGAPLIQTGEIAIDRGERVLITGPSGAGKTTLLRAIAGIWPFGSGTVHRNEDQRLLVLPQKPYVPVGRLDVALTYPRPVDMVPKERLTEILAAVGLPALADRLEEEALWPHELSLGEQQRLAIARALLDAPDVLLLDEATSALDEPSEAALYALLQDRLPHATFISIGHRSTLADLHDRVLHLHGDEAPRTLRPVSTPMFHPPEGGVVPV</sequence>
<evidence type="ECO:0000256" key="1">
    <source>
        <dbReference type="ARBA" id="ARBA00004651"/>
    </source>
</evidence>
<dbReference type="InterPro" id="IPR050835">
    <property type="entry name" value="ABC_transporter_sub-D"/>
</dbReference>
<comment type="similarity">
    <text evidence="2">Belongs to the ABC transporter superfamily.</text>
</comment>